<gene>
    <name evidence="1" type="ORF">NITUZ_40022</name>
</gene>
<evidence type="ECO:0000313" key="2">
    <source>
        <dbReference type="Proteomes" id="UP000018159"/>
    </source>
</evidence>
<dbReference type="RefSeq" id="WP_048196167.1">
    <property type="nucleotide sequence ID" value="NZ_CBTY010000009.1"/>
</dbReference>
<dbReference type="Proteomes" id="UP000018159">
    <property type="component" value="Unassembled WGS sequence"/>
</dbReference>
<dbReference type="OrthoDB" id="10405at2157"/>
<keyword evidence="2" id="KW-1185">Reference proteome</keyword>
<name>V6AT04_9ARCH</name>
<dbReference type="AlphaFoldDB" id="V6AT04"/>
<comment type="caution">
    <text evidence="1">The sequence shown here is derived from an EMBL/GenBank/DDBJ whole genome shotgun (WGS) entry which is preliminary data.</text>
</comment>
<proteinExistence type="predicted"/>
<dbReference type="EMBL" id="CBTY010000009">
    <property type="protein sequence ID" value="CDI05856.1"/>
    <property type="molecule type" value="Genomic_DNA"/>
</dbReference>
<sequence length="65" mass="7526">MTKVERDFMAHVDKLILEASAETLAMLAEMDKRNQLSTLTFYDVYLLLSEKDKQILVANNHPKKD</sequence>
<organism evidence="1 2">
    <name type="scientific">Candidatus Nitrosotenuis uzonensis</name>
    <dbReference type="NCBI Taxonomy" id="1407055"/>
    <lineage>
        <taxon>Archaea</taxon>
        <taxon>Nitrososphaerota</taxon>
        <taxon>Candidatus Nitrosotenuis</taxon>
    </lineage>
</organism>
<evidence type="ECO:0000313" key="1">
    <source>
        <dbReference type="EMBL" id="CDI05856.1"/>
    </source>
</evidence>
<dbReference type="STRING" id="1407055.NITUZ_40022"/>
<reference evidence="1 2" key="1">
    <citation type="journal article" date="2013" name="PLoS ONE">
        <title>Enrichment and Genome Sequence of the Group I.1a Ammonia-Oxidizing Archaeon ?Ca. Nitrosotenuis uzonensis? Representing a Clade Globally.</title>
        <authorList>
            <person name="Lebedeva E.V."/>
            <person name="Hatzenpichler R."/>
            <person name="Pelletier E."/>
            <person name="Schuster N."/>
            <person name="Hauzmayer S."/>
            <person name="Bulaev A."/>
            <person name="Grigor'eva N.V."/>
            <person name="Galushko A."/>
            <person name="Schmid M."/>
            <person name="Palatinszky M."/>
            <person name="Le Paslier D."/>
            <person name="Daims H."/>
            <person name="Wagner M."/>
        </authorList>
    </citation>
    <scope>NUCLEOTIDE SEQUENCE [LARGE SCALE GENOMIC DNA]</scope>
    <source>
        <strain evidence="1 2">N4</strain>
    </source>
</reference>
<protein>
    <submittedName>
        <fullName evidence="1">Uncharacterized protein</fullName>
    </submittedName>
</protein>
<accession>V6AT04</accession>